<evidence type="ECO:0000313" key="2">
    <source>
        <dbReference type="EMBL" id="RZB30929.1"/>
    </source>
</evidence>
<feature type="transmembrane region" description="Helical" evidence="1">
    <location>
        <begin position="6"/>
        <end position="23"/>
    </location>
</feature>
<feature type="transmembrane region" description="Helical" evidence="1">
    <location>
        <begin position="152"/>
        <end position="169"/>
    </location>
</feature>
<dbReference type="AlphaFoldDB" id="A0A8B3S2Y4"/>
<gene>
    <name evidence="2" type="ORF">AEth_00883</name>
</gene>
<dbReference type="Proteomes" id="UP000291831">
    <property type="component" value="Unassembled WGS sequence"/>
</dbReference>
<accession>A0A8B3S2Y4</accession>
<evidence type="ECO:0000256" key="1">
    <source>
        <dbReference type="SAM" id="Phobius"/>
    </source>
</evidence>
<feature type="transmembrane region" description="Helical" evidence="1">
    <location>
        <begin position="104"/>
        <end position="121"/>
    </location>
</feature>
<keyword evidence="1" id="KW-1133">Transmembrane helix</keyword>
<feature type="transmembrane region" description="Helical" evidence="1">
    <location>
        <begin position="59"/>
        <end position="83"/>
    </location>
</feature>
<proteinExistence type="predicted"/>
<reference evidence="3" key="1">
    <citation type="submission" date="2019-01" db="EMBL/GenBank/DDBJ databases">
        <title>Anaerobic oxidation of ethane by archaea from a marine hydrocarbon seep.</title>
        <authorList>
            <person name="Musat F."/>
        </authorList>
    </citation>
    <scope>NUCLEOTIDE SEQUENCE [LARGE SCALE GENOMIC DNA]</scope>
</reference>
<dbReference type="EMBL" id="RPGO01000024">
    <property type="protein sequence ID" value="RZB30929.1"/>
    <property type="molecule type" value="Genomic_DNA"/>
</dbReference>
<keyword evidence="1" id="KW-0472">Membrane</keyword>
<sequence>MDITIVTIALLIGLLFITLGIYFKNEECSTKKLVSGNIVAIILVLIFILAIIITDKLVLLWLGVLFSILGIWIYFFGMVEIIAGYELCYKTITYEQKKEISESLGLLIISFGVLSLAIAGIDYVFKLSEYAITLLMAGGIFFGIAKLSNAKFSMLFGVFCATMGILMAITPFNGVFIELVIVFFCITGVFLLLIELAMKQS</sequence>
<organism evidence="2 3">
    <name type="scientific">Candidatus Argoarchaeum ethanivorans</name>
    <dbReference type="NCBI Taxonomy" id="2608793"/>
    <lineage>
        <taxon>Archaea</taxon>
        <taxon>Methanobacteriati</taxon>
        <taxon>Methanobacteriota</taxon>
        <taxon>Stenosarchaea group</taxon>
        <taxon>Methanomicrobia</taxon>
        <taxon>Methanosarcinales</taxon>
        <taxon>Methanosarcinales incertae sedis</taxon>
        <taxon>GOM Arc I cluster</taxon>
        <taxon>Candidatus Argoarchaeum</taxon>
    </lineage>
</organism>
<feature type="transmembrane region" description="Helical" evidence="1">
    <location>
        <begin position="35"/>
        <end position="53"/>
    </location>
</feature>
<name>A0A8B3S2Y4_9EURY</name>
<feature type="transmembrane region" description="Helical" evidence="1">
    <location>
        <begin position="127"/>
        <end position="145"/>
    </location>
</feature>
<protein>
    <submittedName>
        <fullName evidence="2">Uncharacterized protein</fullName>
    </submittedName>
</protein>
<feature type="transmembrane region" description="Helical" evidence="1">
    <location>
        <begin position="175"/>
        <end position="194"/>
    </location>
</feature>
<evidence type="ECO:0000313" key="3">
    <source>
        <dbReference type="Proteomes" id="UP000291831"/>
    </source>
</evidence>
<keyword evidence="1" id="KW-0812">Transmembrane</keyword>
<comment type="caution">
    <text evidence="2">The sequence shown here is derived from an EMBL/GenBank/DDBJ whole genome shotgun (WGS) entry which is preliminary data.</text>
</comment>